<dbReference type="PROSITE" id="PS00490">
    <property type="entry name" value="MOLYBDOPTERIN_PROK_2"/>
    <property type="match status" value="1"/>
</dbReference>
<dbReference type="GO" id="GO:0016020">
    <property type="term" value="C:membrane"/>
    <property type="evidence" value="ECO:0007669"/>
    <property type="project" value="TreeGrafter"/>
</dbReference>
<dbReference type="AlphaFoldDB" id="X0TMA2"/>
<reference evidence="4" key="1">
    <citation type="journal article" date="2014" name="Front. Microbiol.">
        <title>High frequency of phylogenetically diverse reductive dehalogenase-homologous genes in deep subseafloor sedimentary metagenomes.</title>
        <authorList>
            <person name="Kawai M."/>
            <person name="Futagami T."/>
            <person name="Toyoda A."/>
            <person name="Takaki Y."/>
            <person name="Nishi S."/>
            <person name="Hori S."/>
            <person name="Arai W."/>
            <person name="Tsubouchi T."/>
            <person name="Morono Y."/>
            <person name="Uchiyama I."/>
            <person name="Ito T."/>
            <person name="Fujiyama A."/>
            <person name="Inagaki F."/>
            <person name="Takami H."/>
        </authorList>
    </citation>
    <scope>NUCLEOTIDE SEQUENCE</scope>
    <source>
        <strain evidence="4">Expedition CK06-06</strain>
    </source>
</reference>
<dbReference type="PANTHER" id="PTHR43105:SF14">
    <property type="entry name" value="FORMATE DEHYDROGENASE H"/>
    <property type="match status" value="1"/>
</dbReference>
<proteinExistence type="predicted"/>
<protein>
    <recommendedName>
        <fullName evidence="3">Molybdopterin oxidoreductase domain-containing protein</fullName>
    </recommendedName>
</protein>
<gene>
    <name evidence="4" type="ORF">S01H1_28080</name>
</gene>
<dbReference type="GO" id="GO:0003954">
    <property type="term" value="F:NADH dehydrogenase activity"/>
    <property type="evidence" value="ECO:0007669"/>
    <property type="project" value="TreeGrafter"/>
</dbReference>
<sequence>ALLNGMARVIIDEGLLDSSFIEERCENFDAFKESLKGFDLDTVEDITGVPKGRIAEAARVYAVNKPSSILYSMGITQHSHGTDNVIATANLAMLTGNVGKLSTGVNPLRGQNNVQGACDLGALPNVYPGYQAVATQAIREKFEAVWGCNLNPLPGLTVTEVIPAIEEGKIKALYIVGENPALSEPDIGHAQKVLSRLGFLVVQDIFLSETAQLADVVLPGASFAEKDGTFTNTERRVQRVRKAIEPVGDSKPDWWITCQIARKMGSKGFDFENPSQIM</sequence>
<dbReference type="InterPro" id="IPR006655">
    <property type="entry name" value="Mopterin_OxRdtase_prok_CS"/>
</dbReference>
<keyword evidence="2" id="KW-0560">Oxidoreductase</keyword>
<dbReference type="InterPro" id="IPR050123">
    <property type="entry name" value="Prok_molybdopt-oxidoreductase"/>
</dbReference>
<keyword evidence="1" id="KW-0479">Metal-binding</keyword>
<name>X0TMA2_9ZZZZ</name>
<feature type="non-terminal residue" evidence="4">
    <location>
        <position position="278"/>
    </location>
</feature>
<dbReference type="EMBL" id="BARS01017142">
    <property type="protein sequence ID" value="GAF94683.1"/>
    <property type="molecule type" value="Genomic_DNA"/>
</dbReference>
<evidence type="ECO:0000313" key="4">
    <source>
        <dbReference type="EMBL" id="GAF94683.1"/>
    </source>
</evidence>
<feature type="domain" description="Molybdopterin oxidoreductase" evidence="3">
    <location>
        <begin position="1"/>
        <end position="262"/>
    </location>
</feature>
<dbReference type="GO" id="GO:0046872">
    <property type="term" value="F:metal ion binding"/>
    <property type="evidence" value="ECO:0007669"/>
    <property type="project" value="UniProtKB-KW"/>
</dbReference>
<evidence type="ECO:0000259" key="3">
    <source>
        <dbReference type="Pfam" id="PF00384"/>
    </source>
</evidence>
<evidence type="ECO:0000256" key="2">
    <source>
        <dbReference type="ARBA" id="ARBA00023002"/>
    </source>
</evidence>
<dbReference type="SUPFAM" id="SSF53706">
    <property type="entry name" value="Formate dehydrogenase/DMSO reductase, domains 1-3"/>
    <property type="match status" value="1"/>
</dbReference>
<organism evidence="4">
    <name type="scientific">marine sediment metagenome</name>
    <dbReference type="NCBI Taxonomy" id="412755"/>
    <lineage>
        <taxon>unclassified sequences</taxon>
        <taxon>metagenomes</taxon>
        <taxon>ecological metagenomes</taxon>
    </lineage>
</organism>
<accession>X0TMA2</accession>
<comment type="caution">
    <text evidence="4">The sequence shown here is derived from an EMBL/GenBank/DDBJ whole genome shotgun (WGS) entry which is preliminary data.</text>
</comment>
<dbReference type="Pfam" id="PF00384">
    <property type="entry name" value="Molybdopterin"/>
    <property type="match status" value="1"/>
</dbReference>
<dbReference type="GO" id="GO:0022904">
    <property type="term" value="P:respiratory electron transport chain"/>
    <property type="evidence" value="ECO:0007669"/>
    <property type="project" value="TreeGrafter"/>
</dbReference>
<dbReference type="Gene3D" id="3.40.50.740">
    <property type="match status" value="1"/>
</dbReference>
<dbReference type="PANTHER" id="PTHR43105">
    <property type="entry name" value="RESPIRATORY NITRATE REDUCTASE"/>
    <property type="match status" value="1"/>
</dbReference>
<dbReference type="InterPro" id="IPR006656">
    <property type="entry name" value="Mopterin_OxRdtase"/>
</dbReference>
<feature type="non-terminal residue" evidence="4">
    <location>
        <position position="1"/>
    </location>
</feature>
<evidence type="ECO:0000256" key="1">
    <source>
        <dbReference type="ARBA" id="ARBA00022723"/>
    </source>
</evidence>